<keyword evidence="2 9" id="KW-0808">Transferase</keyword>
<evidence type="ECO:0000259" key="12">
    <source>
        <dbReference type="PROSITE" id="PS50002"/>
    </source>
</evidence>
<dbReference type="GO" id="GO:0004715">
    <property type="term" value="F:non-membrane spanning protein tyrosine kinase activity"/>
    <property type="evidence" value="ECO:0007669"/>
    <property type="project" value="UniProtKB-EC"/>
</dbReference>
<dbReference type="Pfam" id="PF07714">
    <property type="entry name" value="PK_Tyr_Ser-Thr"/>
    <property type="match status" value="1"/>
</dbReference>
<dbReference type="InterPro" id="IPR000980">
    <property type="entry name" value="SH2"/>
</dbReference>
<dbReference type="GO" id="GO:0005524">
    <property type="term" value="F:ATP binding"/>
    <property type="evidence" value="ECO:0007669"/>
    <property type="project" value="UniProtKB-KW"/>
</dbReference>
<feature type="domain" description="SH2" evidence="11">
    <location>
        <begin position="365"/>
        <end position="460"/>
    </location>
</feature>
<evidence type="ECO:0000256" key="1">
    <source>
        <dbReference type="ARBA" id="ARBA00022443"/>
    </source>
</evidence>
<dbReference type="PROSITE" id="PS50011">
    <property type="entry name" value="PROTEIN_KINASE_DOM"/>
    <property type="match status" value="1"/>
</dbReference>
<accession>A0A2A2J4C8</accession>
<keyword evidence="4 9" id="KW-0418">Kinase</keyword>
<keyword evidence="15" id="KW-1185">Reference proteome</keyword>
<keyword evidence="1 8" id="KW-0728">SH3 domain</keyword>
<dbReference type="PRINTS" id="PR00109">
    <property type="entry name" value="TYRKINASE"/>
</dbReference>
<keyword evidence="3 9" id="KW-0547">Nucleotide-binding</keyword>
<evidence type="ECO:0000256" key="9">
    <source>
        <dbReference type="RuleBase" id="RU362096"/>
    </source>
</evidence>
<dbReference type="SUPFAM" id="SSF56112">
    <property type="entry name" value="Protein kinase-like (PK-like)"/>
    <property type="match status" value="1"/>
</dbReference>
<dbReference type="InterPro" id="IPR050198">
    <property type="entry name" value="Non-receptor_tyrosine_kinases"/>
</dbReference>
<feature type="compositionally biased region" description="Basic and acidic residues" evidence="10">
    <location>
        <begin position="46"/>
        <end position="58"/>
    </location>
</feature>
<dbReference type="AlphaFoldDB" id="A0A2A2J4C8"/>
<dbReference type="Gene3D" id="2.30.30.40">
    <property type="entry name" value="SH3 Domains"/>
    <property type="match status" value="1"/>
</dbReference>
<dbReference type="SUPFAM" id="SSF55550">
    <property type="entry name" value="SH2 domain"/>
    <property type="match status" value="2"/>
</dbReference>
<dbReference type="Pfam" id="PF00017">
    <property type="entry name" value="SH2"/>
    <property type="match status" value="2"/>
</dbReference>
<dbReference type="InterPro" id="IPR036860">
    <property type="entry name" value="SH2_dom_sf"/>
</dbReference>
<dbReference type="CDD" id="cd00173">
    <property type="entry name" value="SH2"/>
    <property type="match status" value="2"/>
</dbReference>
<evidence type="ECO:0000256" key="10">
    <source>
        <dbReference type="SAM" id="MobiDB-lite"/>
    </source>
</evidence>
<evidence type="ECO:0000256" key="7">
    <source>
        <dbReference type="PROSITE-ProRule" id="PRU00191"/>
    </source>
</evidence>
<dbReference type="SMART" id="SM00252">
    <property type="entry name" value="SH2"/>
    <property type="match status" value="2"/>
</dbReference>
<feature type="domain" description="SH3" evidence="12">
    <location>
        <begin position="488"/>
        <end position="548"/>
    </location>
</feature>
<dbReference type="PROSITE" id="PS50001">
    <property type="entry name" value="SH2"/>
    <property type="match status" value="2"/>
</dbReference>
<evidence type="ECO:0000256" key="2">
    <source>
        <dbReference type="ARBA" id="ARBA00022679"/>
    </source>
</evidence>
<evidence type="ECO:0000256" key="6">
    <source>
        <dbReference type="ARBA" id="ARBA00023137"/>
    </source>
</evidence>
<dbReference type="SMART" id="SM00326">
    <property type="entry name" value="SH3"/>
    <property type="match status" value="2"/>
</dbReference>
<organism evidence="14 15">
    <name type="scientific">Diploscapter pachys</name>
    <dbReference type="NCBI Taxonomy" id="2018661"/>
    <lineage>
        <taxon>Eukaryota</taxon>
        <taxon>Metazoa</taxon>
        <taxon>Ecdysozoa</taxon>
        <taxon>Nematoda</taxon>
        <taxon>Chromadorea</taxon>
        <taxon>Rhabditida</taxon>
        <taxon>Rhabditina</taxon>
        <taxon>Rhabditomorpha</taxon>
        <taxon>Rhabditoidea</taxon>
        <taxon>Rhabditidae</taxon>
        <taxon>Diploscapter</taxon>
    </lineage>
</organism>
<keyword evidence="7" id="KW-0727">SH2 domain</keyword>
<feature type="domain" description="SH2" evidence="11">
    <location>
        <begin position="552"/>
        <end position="649"/>
    </location>
</feature>
<evidence type="ECO:0000313" key="15">
    <source>
        <dbReference type="Proteomes" id="UP000218231"/>
    </source>
</evidence>
<dbReference type="STRING" id="2018661.A0A2A2J4C8"/>
<dbReference type="OrthoDB" id="8815311at2759"/>
<feature type="domain" description="Protein kinase" evidence="13">
    <location>
        <begin position="649"/>
        <end position="935"/>
    </location>
</feature>
<dbReference type="InterPro" id="IPR000719">
    <property type="entry name" value="Prot_kinase_dom"/>
</dbReference>
<dbReference type="InterPro" id="IPR001452">
    <property type="entry name" value="SH3_domain"/>
</dbReference>
<sequence>MGNACCCQIKITNMQPEANQNDNKPQNSIDETEITRIERPTSLNERSVDVETHHHEHQTTSTAKQQYDVVVYEEVIHEDDFATIDDEEIHEPEELHYEEFQSYSFSECVPGFEGYAERHTPVEVQTETEQNQTHYDVVPEEELFYEEFVGYSFHECVPGFEGYAERHTPVEAQTETEQNQTHYDMVPEETLQYEELEYQSFQEYVPGYQAYEERYSESEESYSSEESQPSVRHVEPEIVVHFEFYNPDLPYEPLTIVKEEVQEIIIDVQPTEFEDEEEYEESEEYEVERRDSLEFYDPYAGSGSEHLLYAVIYEHNSRNDDELTVHFLDEVRVIHEKPGEVMWTCLSKTGGVKGHVPVECLTPTFLHENFYRHCGRQEAEELMHSTPVGTYLIRPSDKSMFALSLKAEHGIKHYGIKHAKGLNGGFHIDGDYKKFNTLQDLVVNFRNNREEMATELLYPIGEIPEEPRGVDEEEHQHHQHEVHTFRHSVTQEVIVRANYEAQQEGEISVRQGEPLVINGGNNSHYKVKSLWTSSEGLVPATFLTRTTDQQHWYAGDRSRIMIENELMSEGNGDGSFAVRLCNGDSYVLMVRQGGAIHSYKITENEHGEFVFHAENRNFPALSLLIDFHYERNYSQDESEVSELKLQKPYHKAQELDLGIYEIAMSREIRPDFLPNLTHFHKSRHYDIYSGVLTGRKNMDVVVKQCFEDDPISESSIREELNILNHISHQNIVYLRAWTILTPPYRLVYDSMNRNLIKHLQTNAGSWQDVVDMAGQIANGLVYLEEEGIIHGNLQAKHIFVMDRPPFCPLVKIGGFRKAKRLAYGESEIYGDVMTPVQTEYAAPEVIRERRFSAKSDIWSYGVVIYEILTKGDRLYPKIKTGDELYRWLEAGNRLERPATSDDITYNTIRQCWEFDAMNRPSSLDVFTTFDNHFTFKQTV</sequence>
<dbReference type="Gene3D" id="3.30.505.10">
    <property type="entry name" value="SH2 domain"/>
    <property type="match status" value="2"/>
</dbReference>
<evidence type="ECO:0000256" key="8">
    <source>
        <dbReference type="PROSITE-ProRule" id="PRU00192"/>
    </source>
</evidence>
<keyword evidence="5 9" id="KW-0067">ATP-binding</keyword>
<comment type="catalytic activity">
    <reaction evidence="9">
        <text>L-tyrosyl-[protein] + ATP = O-phospho-L-tyrosyl-[protein] + ADP + H(+)</text>
        <dbReference type="Rhea" id="RHEA:10596"/>
        <dbReference type="Rhea" id="RHEA-COMP:10136"/>
        <dbReference type="Rhea" id="RHEA-COMP:20101"/>
        <dbReference type="ChEBI" id="CHEBI:15378"/>
        <dbReference type="ChEBI" id="CHEBI:30616"/>
        <dbReference type="ChEBI" id="CHEBI:46858"/>
        <dbReference type="ChEBI" id="CHEBI:61978"/>
        <dbReference type="ChEBI" id="CHEBI:456216"/>
        <dbReference type="EC" id="2.7.10.2"/>
    </reaction>
</comment>
<dbReference type="EMBL" id="LIAE01010702">
    <property type="protein sequence ID" value="PAV56423.1"/>
    <property type="molecule type" value="Genomic_DNA"/>
</dbReference>
<keyword evidence="6 9" id="KW-0829">Tyrosine-protein kinase</keyword>
<dbReference type="EC" id="2.7.10.2" evidence="9"/>
<dbReference type="Proteomes" id="UP000218231">
    <property type="component" value="Unassembled WGS sequence"/>
</dbReference>
<evidence type="ECO:0000256" key="5">
    <source>
        <dbReference type="ARBA" id="ARBA00022840"/>
    </source>
</evidence>
<dbReference type="InterPro" id="IPR036028">
    <property type="entry name" value="SH3-like_dom_sf"/>
</dbReference>
<dbReference type="Gene3D" id="1.10.510.10">
    <property type="entry name" value="Transferase(Phosphotransferase) domain 1"/>
    <property type="match status" value="1"/>
</dbReference>
<dbReference type="InterPro" id="IPR001245">
    <property type="entry name" value="Ser-Thr/Tyr_kinase_cat_dom"/>
</dbReference>
<dbReference type="InterPro" id="IPR011009">
    <property type="entry name" value="Kinase-like_dom_sf"/>
</dbReference>
<feature type="region of interest" description="Disordered" evidence="10">
    <location>
        <begin position="39"/>
        <end position="63"/>
    </location>
</feature>
<comment type="similarity">
    <text evidence="9">Belongs to the protein kinase superfamily. Tyr protein kinase family.</text>
</comment>
<proteinExistence type="inferred from homology"/>
<reference evidence="14 15" key="1">
    <citation type="journal article" date="2017" name="Curr. Biol.">
        <title>Genome architecture and evolution of a unichromosomal asexual nematode.</title>
        <authorList>
            <person name="Fradin H."/>
            <person name="Zegar C."/>
            <person name="Gutwein M."/>
            <person name="Lucas J."/>
            <person name="Kovtun M."/>
            <person name="Corcoran D."/>
            <person name="Baugh L.R."/>
            <person name="Kiontke K."/>
            <person name="Gunsalus K."/>
            <person name="Fitch D.H."/>
            <person name="Piano F."/>
        </authorList>
    </citation>
    <scope>NUCLEOTIDE SEQUENCE [LARGE SCALE GENOMIC DNA]</scope>
    <source>
        <strain evidence="14">PF1309</strain>
    </source>
</reference>
<gene>
    <name evidence="14" type="ORF">WR25_12687</name>
</gene>
<evidence type="ECO:0000259" key="11">
    <source>
        <dbReference type="PROSITE" id="PS50001"/>
    </source>
</evidence>
<protein>
    <recommendedName>
        <fullName evidence="9">Tyrosine-protein kinase</fullName>
        <ecNumber evidence="9">2.7.10.2</ecNumber>
    </recommendedName>
</protein>
<dbReference type="PROSITE" id="PS50002">
    <property type="entry name" value="SH3"/>
    <property type="match status" value="1"/>
</dbReference>
<evidence type="ECO:0000259" key="13">
    <source>
        <dbReference type="PROSITE" id="PS50011"/>
    </source>
</evidence>
<evidence type="ECO:0000256" key="3">
    <source>
        <dbReference type="ARBA" id="ARBA00022741"/>
    </source>
</evidence>
<comment type="caution">
    <text evidence="14">The sequence shown here is derived from an EMBL/GenBank/DDBJ whole genome shotgun (WGS) entry which is preliminary data.</text>
</comment>
<dbReference type="SUPFAM" id="SSF50044">
    <property type="entry name" value="SH3-domain"/>
    <property type="match status" value="2"/>
</dbReference>
<dbReference type="PANTHER" id="PTHR24418">
    <property type="entry name" value="TYROSINE-PROTEIN KINASE"/>
    <property type="match status" value="1"/>
</dbReference>
<name>A0A2A2J4C8_9BILA</name>
<evidence type="ECO:0000313" key="14">
    <source>
        <dbReference type="EMBL" id="PAV56423.1"/>
    </source>
</evidence>
<evidence type="ECO:0000256" key="4">
    <source>
        <dbReference type="ARBA" id="ARBA00022777"/>
    </source>
</evidence>